<organism evidence="2 3">
    <name type="scientific">Acinetobacter cumulans</name>
    <dbReference type="NCBI Taxonomy" id="2136182"/>
    <lineage>
        <taxon>Bacteria</taxon>
        <taxon>Pseudomonadati</taxon>
        <taxon>Pseudomonadota</taxon>
        <taxon>Gammaproteobacteria</taxon>
        <taxon>Moraxellales</taxon>
        <taxon>Moraxellaceae</taxon>
        <taxon>Acinetobacter</taxon>
    </lineage>
</organism>
<feature type="transmembrane region" description="Helical" evidence="1">
    <location>
        <begin position="277"/>
        <end position="300"/>
    </location>
</feature>
<dbReference type="RefSeq" id="WP_121594623.1">
    <property type="nucleotide sequence ID" value="NZ_RCHD01000027.1"/>
</dbReference>
<gene>
    <name evidence="2" type="ORF">D9K80_11785</name>
</gene>
<name>A0A498DA70_9GAMM</name>
<keyword evidence="1" id="KW-0472">Membrane</keyword>
<reference evidence="2 3" key="1">
    <citation type="submission" date="2018-09" db="EMBL/GenBank/DDBJ databases">
        <title>The draft genome of Acinetobacter sp. strains.</title>
        <authorList>
            <person name="Qin J."/>
            <person name="Feng Y."/>
            <person name="Zong Z."/>
        </authorList>
    </citation>
    <scope>NUCLEOTIDE SEQUENCE [LARGE SCALE GENOMIC DNA]</scope>
    <source>
        <strain evidence="2 3">WCHAc060003</strain>
    </source>
</reference>
<dbReference type="AlphaFoldDB" id="A0A498DA70"/>
<evidence type="ECO:0000256" key="1">
    <source>
        <dbReference type="SAM" id="Phobius"/>
    </source>
</evidence>
<sequence length="382" mass="44661">MKTEFAIYAKKPLISWPTSLMLILLGIVMIIVIAFFKWFRDQAQPLNLSIVIEYLQYTLKNFPIYELQADHTQLILIYIVSVIVIDYLKTQIKLVITPDKIYYRLWKMPLSTFIQRQEVEYCQFAILGITRPKWISWMQRPIFQTANKANPQLLFFPLKNVQSQLHLACLSEHEKGQLIQILKQYYNFQDDIAALTLSQEDLQNLILQTKISPRIAYLLIGSVPIGILGLYLNAQAQFFYISNYPVLLCLAIIFLLIFIPSVLWIQKDIPKIAFTGSMLSSTFLTLSLSFFLMPVLHSYYALHFGTHKMTGAQLLSMDAGGQKWRLLDNQQTFYILPKTPFYNPNLKTHEIYEFPIYYHWHNYHFQHSELALVQLKTKTKPG</sequence>
<keyword evidence="1" id="KW-1133">Transmembrane helix</keyword>
<feature type="transmembrane region" description="Helical" evidence="1">
    <location>
        <begin position="215"/>
        <end position="232"/>
    </location>
</feature>
<comment type="caution">
    <text evidence="2">The sequence shown here is derived from an EMBL/GenBank/DDBJ whole genome shotgun (WGS) entry which is preliminary data.</text>
</comment>
<accession>A0A498DA70</accession>
<feature type="transmembrane region" description="Helical" evidence="1">
    <location>
        <begin position="71"/>
        <end position="88"/>
    </location>
</feature>
<protein>
    <submittedName>
        <fullName evidence="2">Uncharacterized protein</fullName>
    </submittedName>
</protein>
<dbReference type="Proteomes" id="UP000267166">
    <property type="component" value="Unassembled WGS sequence"/>
</dbReference>
<feature type="transmembrane region" description="Helical" evidence="1">
    <location>
        <begin position="20"/>
        <end position="39"/>
    </location>
</feature>
<dbReference type="EMBL" id="RCHD01000027">
    <property type="protein sequence ID" value="RLL34143.1"/>
    <property type="molecule type" value="Genomic_DNA"/>
</dbReference>
<proteinExistence type="predicted"/>
<feature type="transmembrane region" description="Helical" evidence="1">
    <location>
        <begin position="244"/>
        <end position="265"/>
    </location>
</feature>
<evidence type="ECO:0000313" key="3">
    <source>
        <dbReference type="Proteomes" id="UP000267166"/>
    </source>
</evidence>
<evidence type="ECO:0000313" key="2">
    <source>
        <dbReference type="EMBL" id="RLL34143.1"/>
    </source>
</evidence>
<keyword evidence="1" id="KW-0812">Transmembrane</keyword>